<dbReference type="InterPro" id="IPR000537">
    <property type="entry name" value="UbiA_prenyltransferase"/>
</dbReference>
<evidence type="ECO:0000256" key="4">
    <source>
        <dbReference type="ARBA" id="ARBA00023136"/>
    </source>
</evidence>
<organism evidence="7 8">
    <name type="scientific">Cryptosporangium minutisporangium</name>
    <dbReference type="NCBI Taxonomy" id="113569"/>
    <lineage>
        <taxon>Bacteria</taxon>
        <taxon>Bacillati</taxon>
        <taxon>Actinomycetota</taxon>
        <taxon>Actinomycetes</taxon>
        <taxon>Cryptosporangiales</taxon>
        <taxon>Cryptosporangiaceae</taxon>
        <taxon>Cryptosporangium</taxon>
    </lineage>
</organism>
<evidence type="ECO:0000256" key="6">
    <source>
        <dbReference type="SAM" id="Phobius"/>
    </source>
</evidence>
<feature type="transmembrane region" description="Helical" evidence="6">
    <location>
        <begin position="86"/>
        <end position="103"/>
    </location>
</feature>
<dbReference type="PANTHER" id="PTHR42723">
    <property type="entry name" value="CHLOROPHYLL SYNTHASE"/>
    <property type="match status" value="1"/>
</dbReference>
<dbReference type="Gene3D" id="1.10.357.140">
    <property type="entry name" value="UbiA prenyltransferase"/>
    <property type="match status" value="1"/>
</dbReference>
<name>A0ABP6TBQ3_9ACTN</name>
<dbReference type="EMBL" id="BAAAYN010000064">
    <property type="protein sequence ID" value="GAA3397236.1"/>
    <property type="molecule type" value="Genomic_DNA"/>
</dbReference>
<evidence type="ECO:0000256" key="3">
    <source>
        <dbReference type="ARBA" id="ARBA00022989"/>
    </source>
</evidence>
<dbReference type="NCBIfam" id="NF008978">
    <property type="entry name" value="PRK12324.1-4"/>
    <property type="match status" value="1"/>
</dbReference>
<dbReference type="InterPro" id="IPR050475">
    <property type="entry name" value="Prenyltransferase_related"/>
</dbReference>
<sequence length="363" mass="38366">MRETATAAGAEGGTPADPEVTRSSDAAAVTETSRPPGAVALAPADADAAADAVEVTETDAPGPPTSGLRLGRRSWAFAQSLRPRQWIKNVLVFAAPLAAGRLWDLSVLVDTMVALAAFVAASAGGYLINDARDIERDRAHPSKRRRPIARGDVPLSLAYVAGVVLLLSAVSVPALLGYGELAICVGVYVVCTTLYSNWLKHEPVVDLALVAAGFLLRSMAGGLAADIPLSRWFLIVAAFGSLFMVAGKRYSEIVTLGDDQGTRPSLREYSASYLRFVWSTSAGVVIAAYCLWAFEVADDRAGETTAPWTSLSIAPLVLGLLKYARDIDRGHTGEPEEIVLRDKVLLALGGAWLVLFGLGVLHV</sequence>
<keyword evidence="7" id="KW-0328">Glycosyltransferase</keyword>
<feature type="transmembrane region" description="Helical" evidence="6">
    <location>
        <begin position="207"/>
        <end position="225"/>
    </location>
</feature>
<feature type="transmembrane region" description="Helical" evidence="6">
    <location>
        <begin position="344"/>
        <end position="362"/>
    </location>
</feature>
<feature type="region of interest" description="Disordered" evidence="5">
    <location>
        <begin position="50"/>
        <end position="69"/>
    </location>
</feature>
<dbReference type="InterPro" id="IPR044878">
    <property type="entry name" value="UbiA_sf"/>
</dbReference>
<feature type="region of interest" description="Disordered" evidence="5">
    <location>
        <begin position="1"/>
        <end position="39"/>
    </location>
</feature>
<feature type="transmembrane region" description="Helical" evidence="6">
    <location>
        <begin position="109"/>
        <end position="128"/>
    </location>
</feature>
<dbReference type="PANTHER" id="PTHR42723:SF1">
    <property type="entry name" value="CHLOROPHYLL SYNTHASE, CHLOROPLASTIC"/>
    <property type="match status" value="1"/>
</dbReference>
<comment type="caution">
    <text evidence="7">The sequence shown here is derived from an EMBL/GenBank/DDBJ whole genome shotgun (WGS) entry which is preliminary data.</text>
</comment>
<dbReference type="RefSeq" id="WP_345733238.1">
    <property type="nucleotide sequence ID" value="NZ_BAAAYN010000064.1"/>
</dbReference>
<gene>
    <name evidence="7" type="ORF">GCM10020369_76760</name>
</gene>
<keyword evidence="7" id="KW-0808">Transferase</keyword>
<keyword evidence="8" id="KW-1185">Reference proteome</keyword>
<dbReference type="GO" id="GO:0016757">
    <property type="term" value="F:glycosyltransferase activity"/>
    <property type="evidence" value="ECO:0007669"/>
    <property type="project" value="UniProtKB-KW"/>
</dbReference>
<keyword evidence="2 6" id="KW-0812">Transmembrane</keyword>
<reference evidence="8" key="1">
    <citation type="journal article" date="2019" name="Int. J. Syst. Evol. Microbiol.">
        <title>The Global Catalogue of Microorganisms (GCM) 10K type strain sequencing project: providing services to taxonomists for standard genome sequencing and annotation.</title>
        <authorList>
            <consortium name="The Broad Institute Genomics Platform"/>
            <consortium name="The Broad Institute Genome Sequencing Center for Infectious Disease"/>
            <person name="Wu L."/>
            <person name="Ma J."/>
        </authorList>
    </citation>
    <scope>NUCLEOTIDE SEQUENCE [LARGE SCALE GENOMIC DNA]</scope>
    <source>
        <strain evidence="8">JCM 9458</strain>
    </source>
</reference>
<proteinExistence type="predicted"/>
<feature type="transmembrane region" description="Helical" evidence="6">
    <location>
        <begin position="306"/>
        <end position="324"/>
    </location>
</feature>
<comment type="subcellular location">
    <subcellularLocation>
        <location evidence="1">Membrane</location>
        <topology evidence="1">Multi-pass membrane protein</topology>
    </subcellularLocation>
</comment>
<dbReference type="CDD" id="cd13963">
    <property type="entry name" value="PT_UbiA_2"/>
    <property type="match status" value="1"/>
</dbReference>
<evidence type="ECO:0000256" key="1">
    <source>
        <dbReference type="ARBA" id="ARBA00004141"/>
    </source>
</evidence>
<feature type="compositionally biased region" description="Low complexity" evidence="5">
    <location>
        <begin position="50"/>
        <end position="60"/>
    </location>
</feature>
<feature type="compositionally biased region" description="Low complexity" evidence="5">
    <location>
        <begin position="1"/>
        <end position="18"/>
    </location>
</feature>
<dbReference type="Pfam" id="PF01040">
    <property type="entry name" value="UbiA"/>
    <property type="match status" value="1"/>
</dbReference>
<keyword evidence="4 6" id="KW-0472">Membrane</keyword>
<evidence type="ECO:0000313" key="7">
    <source>
        <dbReference type="EMBL" id="GAA3397236.1"/>
    </source>
</evidence>
<feature type="transmembrane region" description="Helical" evidence="6">
    <location>
        <begin position="231"/>
        <end position="251"/>
    </location>
</feature>
<feature type="transmembrane region" description="Helical" evidence="6">
    <location>
        <begin position="149"/>
        <end position="169"/>
    </location>
</feature>
<evidence type="ECO:0000313" key="8">
    <source>
        <dbReference type="Proteomes" id="UP001501676"/>
    </source>
</evidence>
<evidence type="ECO:0000256" key="5">
    <source>
        <dbReference type="SAM" id="MobiDB-lite"/>
    </source>
</evidence>
<evidence type="ECO:0000256" key="2">
    <source>
        <dbReference type="ARBA" id="ARBA00022692"/>
    </source>
</evidence>
<dbReference type="Proteomes" id="UP001501676">
    <property type="component" value="Unassembled WGS sequence"/>
</dbReference>
<protein>
    <submittedName>
        <fullName evidence="7">Decaprenyl-phosphate phosphoribosyltransferase</fullName>
    </submittedName>
</protein>
<feature type="transmembrane region" description="Helical" evidence="6">
    <location>
        <begin position="272"/>
        <end position="294"/>
    </location>
</feature>
<accession>A0ABP6TBQ3</accession>
<feature type="transmembrane region" description="Helical" evidence="6">
    <location>
        <begin position="175"/>
        <end position="195"/>
    </location>
</feature>
<keyword evidence="3 6" id="KW-1133">Transmembrane helix</keyword>